<dbReference type="AlphaFoldDB" id="A0A3A3YNB6"/>
<gene>
    <name evidence="2" type="ORF">D5H78_18500</name>
</gene>
<evidence type="ECO:0000256" key="1">
    <source>
        <dbReference type="SAM" id="MobiDB-lite"/>
    </source>
</evidence>
<dbReference type="Proteomes" id="UP000265614">
    <property type="component" value="Unassembled WGS sequence"/>
</dbReference>
<feature type="compositionally biased region" description="Low complexity" evidence="1">
    <location>
        <begin position="80"/>
        <end position="90"/>
    </location>
</feature>
<organism evidence="2 3">
    <name type="scientific">Vallicoccus soli</name>
    <dbReference type="NCBI Taxonomy" id="2339232"/>
    <lineage>
        <taxon>Bacteria</taxon>
        <taxon>Bacillati</taxon>
        <taxon>Actinomycetota</taxon>
        <taxon>Actinomycetes</taxon>
        <taxon>Motilibacterales</taxon>
        <taxon>Vallicoccaceae</taxon>
        <taxon>Vallicoccus</taxon>
    </lineage>
</organism>
<name>A0A3A3YNB6_9ACTN</name>
<reference evidence="2 3" key="1">
    <citation type="submission" date="2018-09" db="EMBL/GenBank/DDBJ databases">
        <title>YIM 75000 draft genome.</title>
        <authorList>
            <person name="Tang S."/>
            <person name="Feng Y."/>
        </authorList>
    </citation>
    <scope>NUCLEOTIDE SEQUENCE [LARGE SCALE GENOMIC DNA]</scope>
    <source>
        <strain evidence="2 3">YIM 75000</strain>
    </source>
</reference>
<evidence type="ECO:0000313" key="3">
    <source>
        <dbReference type="Proteomes" id="UP000265614"/>
    </source>
</evidence>
<proteinExistence type="predicted"/>
<dbReference type="RefSeq" id="WP_119951992.1">
    <property type="nucleotide sequence ID" value="NZ_QZEZ01000013.1"/>
</dbReference>
<evidence type="ECO:0000313" key="2">
    <source>
        <dbReference type="EMBL" id="RJK92628.1"/>
    </source>
</evidence>
<feature type="compositionally biased region" description="Basic and acidic residues" evidence="1">
    <location>
        <begin position="37"/>
        <end position="71"/>
    </location>
</feature>
<feature type="region of interest" description="Disordered" evidence="1">
    <location>
        <begin position="1"/>
        <end position="98"/>
    </location>
</feature>
<dbReference type="OrthoDB" id="5019919at2"/>
<protein>
    <submittedName>
        <fullName evidence="2">Uncharacterized protein</fullName>
    </submittedName>
</protein>
<comment type="caution">
    <text evidence="2">The sequence shown here is derived from an EMBL/GenBank/DDBJ whole genome shotgun (WGS) entry which is preliminary data.</text>
</comment>
<feature type="compositionally biased region" description="Basic and acidic residues" evidence="1">
    <location>
        <begin position="10"/>
        <end position="22"/>
    </location>
</feature>
<keyword evidence="3" id="KW-1185">Reference proteome</keyword>
<dbReference type="EMBL" id="QZEZ01000013">
    <property type="protein sequence ID" value="RJK92628.1"/>
    <property type="molecule type" value="Genomic_DNA"/>
</dbReference>
<accession>A0A3A3YNB6</accession>
<sequence length="98" mass="10319">MSTASGGPGRRGEGDYADKDVPGGDVEPGEGQYTDQETPREARGEEPDLRGPDDDGAYTDRDVAGEHRAAPREGSYVQKDTPSTPSTPTDDAGENEHG</sequence>